<dbReference type="PANTHER" id="PTHR35812:SF1">
    <property type="entry name" value="LIPOPROTEIN"/>
    <property type="match status" value="1"/>
</dbReference>
<accession>A0ABT7Y5E8</accession>
<dbReference type="InterPro" id="IPR011460">
    <property type="entry name" value="Lcl_C"/>
</dbReference>
<feature type="domain" description="Lcl C-terminal" evidence="2">
    <location>
        <begin position="85"/>
        <end position="239"/>
    </location>
</feature>
<evidence type="ECO:0000313" key="3">
    <source>
        <dbReference type="EMBL" id="MDN2483283.1"/>
    </source>
</evidence>
<dbReference type="RefSeq" id="WP_289963339.1">
    <property type="nucleotide sequence ID" value="NZ_JAUEOZ010000002.1"/>
</dbReference>
<feature type="region of interest" description="Disordered" evidence="1">
    <location>
        <begin position="418"/>
        <end position="450"/>
    </location>
</feature>
<evidence type="ECO:0000256" key="1">
    <source>
        <dbReference type="SAM" id="MobiDB-lite"/>
    </source>
</evidence>
<proteinExistence type="predicted"/>
<organism evidence="3 4">
    <name type="scientific">Vibrio agarivorans</name>
    <dbReference type="NCBI Taxonomy" id="153622"/>
    <lineage>
        <taxon>Bacteria</taxon>
        <taxon>Pseudomonadati</taxon>
        <taxon>Pseudomonadota</taxon>
        <taxon>Gammaproteobacteria</taxon>
        <taxon>Vibrionales</taxon>
        <taxon>Vibrionaceae</taxon>
        <taxon>Vibrio</taxon>
    </lineage>
</organism>
<feature type="domain" description="Lcl C-terminal" evidence="2">
    <location>
        <begin position="255"/>
        <end position="364"/>
    </location>
</feature>
<feature type="region of interest" description="Disordered" evidence="1">
    <location>
        <begin position="378"/>
        <end position="402"/>
    </location>
</feature>
<dbReference type="PANTHER" id="PTHR35812">
    <property type="entry name" value="LIPOPROTEIN"/>
    <property type="match status" value="1"/>
</dbReference>
<evidence type="ECO:0000313" key="4">
    <source>
        <dbReference type="Proteomes" id="UP001169719"/>
    </source>
</evidence>
<protein>
    <submittedName>
        <fullName evidence="3">DUF1566 domain-containing protein</fullName>
    </submittedName>
</protein>
<keyword evidence="4" id="KW-1185">Reference proteome</keyword>
<sequence length="450" mass="50001">MLRAVSPTGVCRVFSVTIVSVVSYLVLIHTAQAREFTYPIVDTFQTQCSNSQTLVDECPEKGSAFYGQDAQYVGRMPNYTVNDNGTVRDKHTGLLWAQTVDTNGDGRITVADKMTYDQAMVYAANLRLGGYVDWRVPSIKELYSLMMFDGEDPSGLRGKSSATVRPFIDQTVFGFESGDLSAGERLIDSQYVSSTKYVATTMRGDETVFGVNFIDGRIKGYGTRARRGGEKTFYVLVVRGNTNYGINNLSISGNGTLHDRATGLTWQKSDSEKGMNWGEALEYCETLELAGRTDWRLPNIKELHSIVSYVRSPVTTKSAAIDPSFYSTAITNEAGKRDFPNYWSSTTHVNLQNAKQAAYIAFGRSMGKMHNEWLDVHGAGSQRSDPKVYSGRDYPDGKGPQGDAVRFENFARCVAGGEVTEVESPSHIERERKTYDLTLEKSPMRSPRRD</sequence>
<reference evidence="3" key="1">
    <citation type="submission" date="2024-05" db="EMBL/GenBank/DDBJ databases">
        <title>Genome Sequences of Four Agar- Degrading Marine Bacteria.</title>
        <authorList>
            <person name="Phillips E.K."/>
            <person name="Shaffer J.C."/>
            <person name="Henson M.W."/>
            <person name="Temperton B."/>
            <person name="Thrash C.J."/>
            <person name="Martin M.O."/>
        </authorList>
    </citation>
    <scope>NUCLEOTIDE SEQUENCE</scope>
    <source>
        <strain evidence="3">EKP203</strain>
    </source>
</reference>
<feature type="compositionally biased region" description="Basic and acidic residues" evidence="1">
    <location>
        <begin position="424"/>
        <end position="450"/>
    </location>
</feature>
<evidence type="ECO:0000259" key="2">
    <source>
        <dbReference type="Pfam" id="PF07603"/>
    </source>
</evidence>
<dbReference type="Pfam" id="PF07603">
    <property type="entry name" value="Lcl_C"/>
    <property type="match status" value="2"/>
</dbReference>
<comment type="caution">
    <text evidence="3">The sequence shown here is derived from an EMBL/GenBank/DDBJ whole genome shotgun (WGS) entry which is preliminary data.</text>
</comment>
<dbReference type="EMBL" id="JAUEOZ010000002">
    <property type="protein sequence ID" value="MDN2483283.1"/>
    <property type="molecule type" value="Genomic_DNA"/>
</dbReference>
<name>A0ABT7Y5E8_9VIBR</name>
<gene>
    <name evidence="3" type="ORF">QWJ08_18225</name>
</gene>
<dbReference type="Proteomes" id="UP001169719">
    <property type="component" value="Unassembled WGS sequence"/>
</dbReference>